<dbReference type="EnsemblMetazoa" id="ISCW009206-RA">
    <property type="protein sequence ID" value="ISCW009206-PA"/>
    <property type="gene ID" value="ISCW009206"/>
</dbReference>
<sequence length="63" mass="6635">MMMRLIPAALGTGIVPTSVPQELLHMAGIKNCYTSARGSNATLGNFSKATYTCTWPSSRGTAT</sequence>
<dbReference type="HOGENOM" id="CLU_2888261_0_0_1"/>
<proteinExistence type="predicted"/>
<dbReference type="EMBL" id="ABJB010837380">
    <property type="status" value="NOT_ANNOTATED_CDS"/>
    <property type="molecule type" value="Genomic_DNA"/>
</dbReference>
<dbReference type="VEuPathDB" id="VectorBase:ISCW009206"/>
<evidence type="ECO:0000313" key="3">
    <source>
        <dbReference type="EnsemblMetazoa" id="ISCW009206-PA"/>
    </source>
</evidence>
<dbReference type="InParanoid" id="B7Q1B3"/>
<keyword evidence="2" id="KW-0689">Ribosomal protein</keyword>
<organism>
    <name type="scientific">Ixodes scapularis</name>
    <name type="common">Black-legged tick</name>
    <name type="synonym">Deer tick</name>
    <dbReference type="NCBI Taxonomy" id="6945"/>
    <lineage>
        <taxon>Eukaryota</taxon>
        <taxon>Metazoa</taxon>
        <taxon>Ecdysozoa</taxon>
        <taxon>Arthropoda</taxon>
        <taxon>Chelicerata</taxon>
        <taxon>Arachnida</taxon>
        <taxon>Acari</taxon>
        <taxon>Parasitiformes</taxon>
        <taxon>Ixodida</taxon>
        <taxon>Ixodoidea</taxon>
        <taxon>Ixodidae</taxon>
        <taxon>Ixodinae</taxon>
        <taxon>Ixodes</taxon>
    </lineage>
</organism>
<dbReference type="STRING" id="6945.B7Q1B3"/>
<dbReference type="EMBL" id="DS836818">
    <property type="protein sequence ID" value="EEC12635.1"/>
    <property type="molecule type" value="Genomic_DNA"/>
</dbReference>
<dbReference type="PaxDb" id="6945-B7Q1B3"/>
<keyword evidence="4" id="KW-1185">Reference proteome</keyword>
<dbReference type="SUPFAM" id="SSF54211">
    <property type="entry name" value="Ribosomal protein S5 domain 2-like"/>
    <property type="match status" value="1"/>
</dbReference>
<dbReference type="InterPro" id="IPR014721">
    <property type="entry name" value="Ribsml_uS5_D2-typ_fold_subgr"/>
</dbReference>
<name>B7Q1B3_IXOSC</name>
<dbReference type="VEuPathDB" id="VectorBase:ISCI009206"/>
<dbReference type="GO" id="GO:0003735">
    <property type="term" value="F:structural constituent of ribosome"/>
    <property type="evidence" value="ECO:0007669"/>
    <property type="project" value="InterPro"/>
</dbReference>
<reference evidence="3" key="2">
    <citation type="submission" date="2020-05" db="UniProtKB">
        <authorList>
            <consortium name="EnsemblMetazoa"/>
        </authorList>
    </citation>
    <scope>IDENTIFICATION</scope>
    <source>
        <strain evidence="3">wikel</strain>
    </source>
</reference>
<evidence type="ECO:0000313" key="4">
    <source>
        <dbReference type="Proteomes" id="UP000001555"/>
    </source>
</evidence>
<dbReference type="AlphaFoldDB" id="B7Q1B3"/>
<feature type="domain" description="Small ribosomal subunit protein uS5 C-terminal" evidence="1">
    <location>
        <begin position="3"/>
        <end position="52"/>
    </location>
</feature>
<keyword evidence="2" id="KW-0687">Ribonucleoprotein</keyword>
<protein>
    <submittedName>
        <fullName evidence="2 3">40S ribosomal protein S2, putative</fullName>
    </submittedName>
</protein>
<reference evidence="2 4" key="1">
    <citation type="submission" date="2008-03" db="EMBL/GenBank/DDBJ databases">
        <title>Annotation of Ixodes scapularis.</title>
        <authorList>
            <consortium name="Ixodes scapularis Genome Project Consortium"/>
            <person name="Caler E."/>
            <person name="Hannick L.I."/>
            <person name="Bidwell S."/>
            <person name="Joardar V."/>
            <person name="Thiagarajan M."/>
            <person name="Amedeo P."/>
            <person name="Galinsky K.J."/>
            <person name="Schobel S."/>
            <person name="Inman J."/>
            <person name="Hostetler J."/>
            <person name="Miller J."/>
            <person name="Hammond M."/>
            <person name="Megy K."/>
            <person name="Lawson D."/>
            <person name="Kodira C."/>
            <person name="Sutton G."/>
            <person name="Meyer J."/>
            <person name="Hill C.A."/>
            <person name="Birren B."/>
            <person name="Nene V."/>
            <person name="Collins F."/>
            <person name="Alarcon-Chaidez F."/>
            <person name="Wikel S."/>
            <person name="Strausberg R."/>
        </authorList>
    </citation>
    <scope>NUCLEOTIDE SEQUENCE [LARGE SCALE GENOMIC DNA]</scope>
    <source>
        <strain evidence="4">Wikel</strain>
        <strain evidence="2">Wikel colony</strain>
    </source>
</reference>
<dbReference type="GO" id="GO:0005840">
    <property type="term" value="C:ribosome"/>
    <property type="evidence" value="ECO:0007669"/>
    <property type="project" value="UniProtKB-KW"/>
</dbReference>
<dbReference type="Proteomes" id="UP000001555">
    <property type="component" value="Unassembled WGS sequence"/>
</dbReference>
<dbReference type="InterPro" id="IPR020568">
    <property type="entry name" value="Ribosomal_Su5_D2-typ_SF"/>
</dbReference>
<evidence type="ECO:0000259" key="1">
    <source>
        <dbReference type="Pfam" id="PF03719"/>
    </source>
</evidence>
<gene>
    <name evidence="2" type="ORF">IscW_ISCW009206</name>
</gene>
<dbReference type="InterPro" id="IPR005324">
    <property type="entry name" value="Ribosomal_uS5_C"/>
</dbReference>
<dbReference type="Gene3D" id="3.30.230.10">
    <property type="match status" value="1"/>
</dbReference>
<evidence type="ECO:0000313" key="2">
    <source>
        <dbReference type="EMBL" id="EEC12635.1"/>
    </source>
</evidence>
<accession>B7Q1B3</accession>
<dbReference type="Pfam" id="PF03719">
    <property type="entry name" value="Ribosomal_S5_C"/>
    <property type="match status" value="1"/>
</dbReference>
<dbReference type="GO" id="GO:0006412">
    <property type="term" value="P:translation"/>
    <property type="evidence" value="ECO:0007669"/>
    <property type="project" value="InterPro"/>
</dbReference>